<comment type="caution">
    <text evidence="8">The sequence shown here is derived from an EMBL/GenBank/DDBJ whole genome shotgun (WGS) entry which is preliminary data.</text>
</comment>
<dbReference type="PANTHER" id="PTHR32322">
    <property type="entry name" value="INNER MEMBRANE TRANSPORTER"/>
    <property type="match status" value="1"/>
</dbReference>
<evidence type="ECO:0000313" key="9">
    <source>
        <dbReference type="Proteomes" id="UP000034954"/>
    </source>
</evidence>
<protein>
    <recommendedName>
        <fullName evidence="7">EamA domain-containing protein</fullName>
    </recommendedName>
</protein>
<dbReference type="Proteomes" id="UP000034954">
    <property type="component" value="Unassembled WGS sequence"/>
</dbReference>
<feature type="transmembrane region" description="Helical" evidence="6">
    <location>
        <begin position="32"/>
        <end position="51"/>
    </location>
</feature>
<sequence length="138" mass="14897">MEAFFLALLTAFIWGFVPFLEKVGLSSVEPTAAYLIRCSGVFLGVVILIAFTPQFPSFGKMGIKAIFFLVLAGILAGVVAQLVFYKALKTGEISKIIPVTCCYPVFSFLLGWIFLGEEITLSKAVGVLLILGGILLLK</sequence>
<evidence type="ECO:0000256" key="4">
    <source>
        <dbReference type="ARBA" id="ARBA00022989"/>
    </source>
</evidence>
<dbReference type="SUPFAM" id="SSF103481">
    <property type="entry name" value="Multidrug resistance efflux transporter EmrE"/>
    <property type="match status" value="1"/>
</dbReference>
<comment type="subcellular location">
    <subcellularLocation>
        <location evidence="1">Membrane</location>
        <topology evidence="1">Multi-pass membrane protein</topology>
    </subcellularLocation>
</comment>
<dbReference type="EMBL" id="LAQJ01000087">
    <property type="protein sequence ID" value="KKO20619.1"/>
    <property type="molecule type" value="Genomic_DNA"/>
</dbReference>
<dbReference type="GO" id="GO:0016020">
    <property type="term" value="C:membrane"/>
    <property type="evidence" value="ECO:0007669"/>
    <property type="project" value="UniProtKB-SubCell"/>
</dbReference>
<keyword evidence="5 6" id="KW-0472">Membrane</keyword>
<name>A0A0M2V1Q7_9BACT</name>
<evidence type="ECO:0000259" key="7">
    <source>
        <dbReference type="Pfam" id="PF00892"/>
    </source>
</evidence>
<evidence type="ECO:0000256" key="6">
    <source>
        <dbReference type="SAM" id="Phobius"/>
    </source>
</evidence>
<keyword evidence="3 6" id="KW-0812">Transmembrane</keyword>
<keyword evidence="9" id="KW-1185">Reference proteome</keyword>
<dbReference type="Pfam" id="PF00892">
    <property type="entry name" value="EamA"/>
    <property type="match status" value="1"/>
</dbReference>
<evidence type="ECO:0000256" key="2">
    <source>
        <dbReference type="ARBA" id="ARBA00007362"/>
    </source>
</evidence>
<dbReference type="InterPro" id="IPR000620">
    <property type="entry name" value="EamA_dom"/>
</dbReference>
<dbReference type="InterPro" id="IPR050638">
    <property type="entry name" value="AA-Vitamin_Transporters"/>
</dbReference>
<dbReference type="PANTHER" id="PTHR32322:SF2">
    <property type="entry name" value="EAMA DOMAIN-CONTAINING PROTEIN"/>
    <property type="match status" value="1"/>
</dbReference>
<feature type="transmembrane region" description="Helical" evidence="6">
    <location>
        <begin position="96"/>
        <end position="115"/>
    </location>
</feature>
<reference evidence="8 9" key="1">
    <citation type="journal article" date="2013" name="BMC Microbiol.">
        <title>Identification of the type II cytochrome c maturation pathway in anammox bacteria by comparative genomics.</title>
        <authorList>
            <person name="Ferousi C."/>
            <person name="Speth D.R."/>
            <person name="Reimann J."/>
            <person name="Op den Camp H.J."/>
            <person name="Allen J.W."/>
            <person name="Keltjens J.T."/>
            <person name="Jetten M.S."/>
        </authorList>
    </citation>
    <scope>NUCLEOTIDE SEQUENCE [LARGE SCALE GENOMIC DNA]</scope>
    <source>
        <strain evidence="8">RU1</strain>
    </source>
</reference>
<evidence type="ECO:0000313" key="8">
    <source>
        <dbReference type="EMBL" id="KKO20619.1"/>
    </source>
</evidence>
<accession>A0A0M2V1Q7</accession>
<keyword evidence="4 6" id="KW-1133">Transmembrane helix</keyword>
<comment type="similarity">
    <text evidence="2">Belongs to the EamA transporter family.</text>
</comment>
<feature type="transmembrane region" description="Helical" evidence="6">
    <location>
        <begin position="63"/>
        <end position="84"/>
    </location>
</feature>
<dbReference type="AlphaFoldDB" id="A0A0M2V1Q7"/>
<feature type="domain" description="EamA" evidence="7">
    <location>
        <begin position="4"/>
        <end position="137"/>
    </location>
</feature>
<feature type="transmembrane region" description="Helical" evidence="6">
    <location>
        <begin position="120"/>
        <end position="137"/>
    </location>
</feature>
<evidence type="ECO:0000256" key="1">
    <source>
        <dbReference type="ARBA" id="ARBA00004141"/>
    </source>
</evidence>
<proteinExistence type="inferred from homology"/>
<dbReference type="InterPro" id="IPR037185">
    <property type="entry name" value="EmrE-like"/>
</dbReference>
<organism evidence="8 9">
    <name type="scientific">Candidatus Brocadia fulgida</name>
    <dbReference type="NCBI Taxonomy" id="380242"/>
    <lineage>
        <taxon>Bacteria</taxon>
        <taxon>Pseudomonadati</taxon>
        <taxon>Planctomycetota</taxon>
        <taxon>Candidatus Brocadiia</taxon>
        <taxon>Candidatus Brocadiales</taxon>
        <taxon>Candidatus Brocadiaceae</taxon>
        <taxon>Candidatus Brocadia</taxon>
    </lineage>
</organism>
<dbReference type="Gene3D" id="1.10.3730.20">
    <property type="match status" value="1"/>
</dbReference>
<evidence type="ECO:0000256" key="3">
    <source>
        <dbReference type="ARBA" id="ARBA00022692"/>
    </source>
</evidence>
<gene>
    <name evidence="8" type="ORF">BROFUL_00655</name>
</gene>
<evidence type="ECO:0000256" key="5">
    <source>
        <dbReference type="ARBA" id="ARBA00023136"/>
    </source>
</evidence>